<evidence type="ECO:0000256" key="6">
    <source>
        <dbReference type="SAM" id="Phobius"/>
    </source>
</evidence>
<comment type="caution">
    <text evidence="8">The sequence shown here is derived from an EMBL/GenBank/DDBJ whole genome shotgun (WGS) entry which is preliminary data.</text>
</comment>
<dbReference type="RefSeq" id="WP_200608390.1">
    <property type="nucleotide sequence ID" value="NZ_JAEHHL010000002.1"/>
</dbReference>
<comment type="subcellular location">
    <subcellularLocation>
        <location evidence="1">Cell membrane</location>
        <topology evidence="1">Multi-pass membrane protein</topology>
    </subcellularLocation>
</comment>
<evidence type="ECO:0000313" key="8">
    <source>
        <dbReference type="EMBL" id="MBK0398781.1"/>
    </source>
</evidence>
<keyword evidence="3 6" id="KW-0812">Transmembrane</keyword>
<dbReference type="EMBL" id="JAEHHL010000002">
    <property type="protein sequence ID" value="MBK0398781.1"/>
    <property type="molecule type" value="Genomic_DNA"/>
</dbReference>
<evidence type="ECO:0000256" key="3">
    <source>
        <dbReference type="ARBA" id="ARBA00022692"/>
    </source>
</evidence>
<name>A0A8J7M5V6_9RHOB</name>
<evidence type="ECO:0000256" key="1">
    <source>
        <dbReference type="ARBA" id="ARBA00004651"/>
    </source>
</evidence>
<feature type="transmembrane region" description="Helical" evidence="6">
    <location>
        <begin position="36"/>
        <end position="55"/>
    </location>
</feature>
<dbReference type="GO" id="GO:0005886">
    <property type="term" value="C:plasma membrane"/>
    <property type="evidence" value="ECO:0007669"/>
    <property type="project" value="UniProtKB-SubCell"/>
</dbReference>
<feature type="domain" description="Cardiolipin synthase N-terminal" evidence="7">
    <location>
        <begin position="15"/>
        <end position="57"/>
    </location>
</feature>
<dbReference type="InterPro" id="IPR027379">
    <property type="entry name" value="CLS_N"/>
</dbReference>
<protein>
    <submittedName>
        <fullName evidence="8">PLDc_N domain-containing protein</fullName>
    </submittedName>
</protein>
<keyword evidence="4 6" id="KW-1133">Transmembrane helix</keyword>
<organism evidence="8 9">
    <name type="scientific">Thermohalobaculum xanthum</name>
    <dbReference type="NCBI Taxonomy" id="2753746"/>
    <lineage>
        <taxon>Bacteria</taxon>
        <taxon>Pseudomonadati</taxon>
        <taxon>Pseudomonadota</taxon>
        <taxon>Alphaproteobacteria</taxon>
        <taxon>Rhodobacterales</taxon>
        <taxon>Paracoccaceae</taxon>
        <taxon>Thermohalobaculum</taxon>
    </lineage>
</organism>
<gene>
    <name evidence="8" type="ORF">H0I76_06245</name>
</gene>
<keyword evidence="2" id="KW-1003">Cell membrane</keyword>
<evidence type="ECO:0000256" key="5">
    <source>
        <dbReference type="ARBA" id="ARBA00023136"/>
    </source>
</evidence>
<keyword evidence="9" id="KW-1185">Reference proteome</keyword>
<evidence type="ECO:0000256" key="2">
    <source>
        <dbReference type="ARBA" id="ARBA00022475"/>
    </source>
</evidence>
<accession>A0A8J7M5V6</accession>
<evidence type="ECO:0000313" key="9">
    <source>
        <dbReference type="Proteomes" id="UP000655420"/>
    </source>
</evidence>
<proteinExistence type="predicted"/>
<evidence type="ECO:0000259" key="7">
    <source>
        <dbReference type="Pfam" id="PF13396"/>
    </source>
</evidence>
<keyword evidence="5 6" id="KW-0472">Membrane</keyword>
<reference evidence="8" key="1">
    <citation type="submission" date="2020-12" db="EMBL/GenBank/DDBJ databases">
        <title>Bacterial taxonomy.</title>
        <authorList>
            <person name="Pan X."/>
        </authorList>
    </citation>
    <scope>NUCLEOTIDE SEQUENCE</scope>
    <source>
        <strain evidence="8">M0105</strain>
    </source>
</reference>
<dbReference type="Pfam" id="PF13396">
    <property type="entry name" value="PLDc_N"/>
    <property type="match status" value="1"/>
</dbReference>
<evidence type="ECO:0000256" key="4">
    <source>
        <dbReference type="ARBA" id="ARBA00022989"/>
    </source>
</evidence>
<dbReference type="Proteomes" id="UP000655420">
    <property type="component" value="Unassembled WGS sequence"/>
</dbReference>
<dbReference type="AlphaFoldDB" id="A0A8J7M5V6"/>
<sequence length="64" mass="6792">MALELVGLGALALLAIDTWAIVSVLGSGRPAGAKAMWTALVLALPVAGFITWLMIGPREREYRL</sequence>